<feature type="transmembrane region" description="Helical" evidence="2">
    <location>
        <begin position="197"/>
        <end position="216"/>
    </location>
</feature>
<evidence type="ECO:0000256" key="2">
    <source>
        <dbReference type="SAM" id="Phobius"/>
    </source>
</evidence>
<protein>
    <submittedName>
        <fullName evidence="3">Uncharacterized protein</fullName>
    </submittedName>
</protein>
<feature type="transmembrane region" description="Helical" evidence="2">
    <location>
        <begin position="288"/>
        <end position="310"/>
    </location>
</feature>
<feature type="transmembrane region" description="Helical" evidence="2">
    <location>
        <begin position="386"/>
        <end position="406"/>
    </location>
</feature>
<keyword evidence="4" id="KW-1185">Reference proteome</keyword>
<evidence type="ECO:0000256" key="1">
    <source>
        <dbReference type="SAM" id="MobiDB-lite"/>
    </source>
</evidence>
<dbReference type="PANTHER" id="PTHR37577">
    <property type="entry name" value="INTEGRAL MEMBRANE PROTEIN"/>
    <property type="match status" value="1"/>
</dbReference>
<dbReference type="OrthoDB" id="3799602at2759"/>
<keyword evidence="2" id="KW-1133">Transmembrane helix</keyword>
<proteinExistence type="predicted"/>
<evidence type="ECO:0000313" key="4">
    <source>
        <dbReference type="Proteomes" id="UP000651452"/>
    </source>
</evidence>
<sequence length="416" mass="46200">MGQNFTIFDVEYECRNKSTPLNCNLTWENAGDVLNLTKLGATKYGEFEADGDLAGDALLASFVVPTAVSLSICVSLVLSLWMYRFDSPKIKRYTPSPGGAKRRRQRQEARIGAATPPDAQPKNELSYDILETILVAMADYQIIFGAALCVYFNVIGKCGVSMYHFNMGLNLLIVICGNTLLTLVIMRSFWAAPVSSLARLVAIGLLLFYQGKILWIQHARNQSFGMAEALPTTERNSSLILLQAACFLDPRALGNLTSQLYDDDATIKTARINVVGDLNHDGKKSVELYIWFFLVFCFAAVVVYQLAALLKACCRRKLKSGEYAPVTKKHRGCLHTSRLFLCTLTLLLSSVVCIWRIMYLYSLKGWVSESGWMKEDAYLGNEESGISSFGQAAALCTAIGFVFVAAERIEWKRARS</sequence>
<dbReference type="EMBL" id="RZGK01000012">
    <property type="protein sequence ID" value="KAF9695194.1"/>
    <property type="molecule type" value="Genomic_DNA"/>
</dbReference>
<keyword evidence="2" id="KW-0812">Transmembrane</keyword>
<keyword evidence="2" id="KW-0472">Membrane</keyword>
<reference evidence="3" key="2">
    <citation type="submission" date="2020-09" db="EMBL/GenBank/DDBJ databases">
        <title>Reference genome assembly for Australian Ascochyta lentis isolate Al4.</title>
        <authorList>
            <person name="Lee R.C."/>
            <person name="Farfan-Caceres L.M."/>
            <person name="Debler J.W."/>
            <person name="Williams A.H."/>
            <person name="Henares B.M."/>
        </authorList>
    </citation>
    <scope>NUCLEOTIDE SEQUENCE</scope>
    <source>
        <strain evidence="3">Al4</strain>
    </source>
</reference>
<feature type="transmembrane region" description="Helical" evidence="2">
    <location>
        <begin position="132"/>
        <end position="155"/>
    </location>
</feature>
<name>A0A8H7IZI6_9PLEO</name>
<evidence type="ECO:0000313" key="3">
    <source>
        <dbReference type="EMBL" id="KAF9695194.1"/>
    </source>
</evidence>
<comment type="caution">
    <text evidence="3">The sequence shown here is derived from an EMBL/GenBank/DDBJ whole genome shotgun (WGS) entry which is preliminary data.</text>
</comment>
<feature type="transmembrane region" description="Helical" evidence="2">
    <location>
        <begin position="339"/>
        <end position="361"/>
    </location>
</feature>
<dbReference type="PANTHER" id="PTHR37577:SF1">
    <property type="entry name" value="INTEGRAL MEMBRANE PROTEIN"/>
    <property type="match status" value="1"/>
</dbReference>
<feature type="transmembrane region" description="Helical" evidence="2">
    <location>
        <begin position="167"/>
        <end position="185"/>
    </location>
</feature>
<dbReference type="InterPro" id="IPR053018">
    <property type="entry name" value="Elsinochrome_Biosynth-Asso"/>
</dbReference>
<feature type="region of interest" description="Disordered" evidence="1">
    <location>
        <begin position="94"/>
        <end position="119"/>
    </location>
</feature>
<gene>
    <name evidence="3" type="ORF">EKO04_006760</name>
</gene>
<feature type="transmembrane region" description="Helical" evidence="2">
    <location>
        <begin position="57"/>
        <end position="83"/>
    </location>
</feature>
<organism evidence="3 4">
    <name type="scientific">Ascochyta lentis</name>
    <dbReference type="NCBI Taxonomy" id="205686"/>
    <lineage>
        <taxon>Eukaryota</taxon>
        <taxon>Fungi</taxon>
        <taxon>Dikarya</taxon>
        <taxon>Ascomycota</taxon>
        <taxon>Pezizomycotina</taxon>
        <taxon>Dothideomycetes</taxon>
        <taxon>Pleosporomycetidae</taxon>
        <taxon>Pleosporales</taxon>
        <taxon>Pleosporineae</taxon>
        <taxon>Didymellaceae</taxon>
        <taxon>Ascochyta</taxon>
    </lineage>
</organism>
<reference evidence="3" key="1">
    <citation type="submission" date="2018-12" db="EMBL/GenBank/DDBJ databases">
        <authorList>
            <person name="Syme R.A."/>
            <person name="Farfan-Caceres L."/>
            <person name="Lichtenzveig J."/>
        </authorList>
    </citation>
    <scope>NUCLEOTIDE SEQUENCE</scope>
    <source>
        <strain evidence="3">Al4</strain>
    </source>
</reference>
<dbReference type="Proteomes" id="UP000651452">
    <property type="component" value="Unassembled WGS sequence"/>
</dbReference>
<accession>A0A8H7IZI6</accession>
<dbReference type="AlphaFoldDB" id="A0A8H7IZI6"/>